<dbReference type="AlphaFoldDB" id="A0A927YRG5"/>
<protein>
    <submittedName>
        <fullName evidence="4">Glycosyltransferase family 2 protein</fullName>
    </submittedName>
</protein>
<dbReference type="CDD" id="cd00761">
    <property type="entry name" value="Glyco_tranf_GTA_type"/>
    <property type="match status" value="1"/>
</dbReference>
<dbReference type="GO" id="GO:0016757">
    <property type="term" value="F:glycosyltransferase activity"/>
    <property type="evidence" value="ECO:0007669"/>
    <property type="project" value="UniProtKB-KW"/>
</dbReference>
<dbReference type="Proteomes" id="UP000766246">
    <property type="component" value="Unassembled WGS sequence"/>
</dbReference>
<accession>A0A927YRG5</accession>
<dbReference type="InterPro" id="IPR029044">
    <property type="entry name" value="Nucleotide-diphossugar_trans"/>
</dbReference>
<dbReference type="PANTHER" id="PTHR22916">
    <property type="entry name" value="GLYCOSYLTRANSFERASE"/>
    <property type="match status" value="1"/>
</dbReference>
<name>A0A927YRG5_9FIRM</name>
<evidence type="ECO:0000256" key="1">
    <source>
        <dbReference type="ARBA" id="ARBA00022676"/>
    </source>
</evidence>
<evidence type="ECO:0000256" key="2">
    <source>
        <dbReference type="ARBA" id="ARBA00022679"/>
    </source>
</evidence>
<reference evidence="4" key="1">
    <citation type="submission" date="2019-04" db="EMBL/GenBank/DDBJ databases">
        <title>Evolution of Biomass-Degrading Anaerobic Consortia Revealed by Metagenomics.</title>
        <authorList>
            <person name="Peng X."/>
        </authorList>
    </citation>
    <scope>NUCLEOTIDE SEQUENCE</scope>
    <source>
        <strain evidence="4">SIG311</strain>
    </source>
</reference>
<evidence type="ECO:0000259" key="3">
    <source>
        <dbReference type="Pfam" id="PF00535"/>
    </source>
</evidence>
<gene>
    <name evidence="4" type="ORF">E7272_11170</name>
</gene>
<proteinExistence type="predicted"/>
<organism evidence="4 5">
    <name type="scientific">Pseudobutyrivibrio ruminis</name>
    <dbReference type="NCBI Taxonomy" id="46206"/>
    <lineage>
        <taxon>Bacteria</taxon>
        <taxon>Bacillati</taxon>
        <taxon>Bacillota</taxon>
        <taxon>Clostridia</taxon>
        <taxon>Lachnospirales</taxon>
        <taxon>Lachnospiraceae</taxon>
        <taxon>Pseudobutyrivibrio</taxon>
    </lineage>
</organism>
<comment type="caution">
    <text evidence="4">The sequence shown here is derived from an EMBL/GenBank/DDBJ whole genome shotgun (WGS) entry which is preliminary data.</text>
</comment>
<dbReference type="Gene3D" id="3.90.550.10">
    <property type="entry name" value="Spore Coat Polysaccharide Biosynthesis Protein SpsA, Chain A"/>
    <property type="match status" value="1"/>
</dbReference>
<sequence>MKAKPKISVVIPTYNSENYIVDCLNATVNQTYTNLEIILVDDGSTDNTFSILESYANRDPRIILFRHPNKGVSSTRNKGIHNATGDYIVFFDADDYPELTLIQAYVNALMEWQEKKVALIGTGMFFDNQYNKYVGNKTYILEVAHGYIEGENYILSRSSAAMLAWLKLFNFVTNKCYDLAIIKKNNILFDSNIHIGEDLKFNLDYLDICEGNIGIINRALYHYVKRTNSSLSISYHDMDLEDTKAIYKRFINWEMNQRDVTSDNVMVVKAIFINDWISRLTALYKEHRHEETFKSAKKKLKADIQSVEFQRMLKEIYKSKKISTLRYVCLRTGIFEIFYFFRFIYQILKG</sequence>
<feature type="domain" description="Glycosyltransferase 2-like" evidence="3">
    <location>
        <begin position="8"/>
        <end position="127"/>
    </location>
</feature>
<evidence type="ECO:0000313" key="5">
    <source>
        <dbReference type="Proteomes" id="UP000766246"/>
    </source>
</evidence>
<keyword evidence="1" id="KW-0328">Glycosyltransferase</keyword>
<dbReference type="Pfam" id="PF00535">
    <property type="entry name" value="Glycos_transf_2"/>
    <property type="match status" value="1"/>
</dbReference>
<dbReference type="EMBL" id="SVER01000031">
    <property type="protein sequence ID" value="MBE5920386.1"/>
    <property type="molecule type" value="Genomic_DNA"/>
</dbReference>
<dbReference type="InterPro" id="IPR001173">
    <property type="entry name" value="Glyco_trans_2-like"/>
</dbReference>
<dbReference type="SUPFAM" id="SSF53448">
    <property type="entry name" value="Nucleotide-diphospho-sugar transferases"/>
    <property type="match status" value="1"/>
</dbReference>
<evidence type="ECO:0000313" key="4">
    <source>
        <dbReference type="EMBL" id="MBE5920386.1"/>
    </source>
</evidence>
<dbReference type="PANTHER" id="PTHR22916:SF51">
    <property type="entry name" value="GLYCOSYLTRANSFERASE EPSH-RELATED"/>
    <property type="match status" value="1"/>
</dbReference>
<keyword evidence="2" id="KW-0808">Transferase</keyword>